<keyword evidence="1" id="KW-1277">Toxin-antitoxin system</keyword>
<gene>
    <name evidence="2" type="ORF">G3576_04295</name>
</gene>
<organism evidence="2 3">
    <name type="scientific">Falsiroseomonas algicola</name>
    <dbReference type="NCBI Taxonomy" id="2716930"/>
    <lineage>
        <taxon>Bacteria</taxon>
        <taxon>Pseudomonadati</taxon>
        <taxon>Pseudomonadota</taxon>
        <taxon>Alphaproteobacteria</taxon>
        <taxon>Acetobacterales</taxon>
        <taxon>Roseomonadaceae</taxon>
        <taxon>Falsiroseomonas</taxon>
    </lineage>
</organism>
<name>A0A6M1LG34_9PROT</name>
<reference evidence="2 3" key="1">
    <citation type="submission" date="2020-03" db="EMBL/GenBank/DDBJ databases">
        <title>Roseomonas stagni sp. nov., isolated from pond water in Japan.</title>
        <authorList>
            <person name="Furuhata K."/>
            <person name="Miyamoto H."/>
            <person name="Goto K."/>
        </authorList>
    </citation>
    <scope>NUCLEOTIDE SEQUENCE [LARGE SCALE GENOMIC DNA]</scope>
    <source>
        <strain evidence="2 3">PeD5</strain>
    </source>
</reference>
<evidence type="ECO:0000313" key="3">
    <source>
        <dbReference type="Proteomes" id="UP000475385"/>
    </source>
</evidence>
<sequence length="102" mass="11471">MRPRARLLPGALANLTDIAAWIATEAQSQRVALAFIARLRQRCDEIAGLPGTLGRSRDDLGRDIRPLAWRDYVILFRYAGERVQDIHGQRDLPRIVSPIPDA</sequence>
<evidence type="ECO:0000313" key="2">
    <source>
        <dbReference type="EMBL" id="NGM19223.1"/>
    </source>
</evidence>
<evidence type="ECO:0000256" key="1">
    <source>
        <dbReference type="ARBA" id="ARBA00022649"/>
    </source>
</evidence>
<dbReference type="EMBL" id="JAAIKB010000001">
    <property type="protein sequence ID" value="NGM19223.1"/>
    <property type="molecule type" value="Genomic_DNA"/>
</dbReference>
<dbReference type="Gene3D" id="3.30.2310.20">
    <property type="entry name" value="RelE-like"/>
    <property type="match status" value="1"/>
</dbReference>
<dbReference type="Pfam" id="PF05016">
    <property type="entry name" value="ParE_toxin"/>
    <property type="match status" value="1"/>
</dbReference>
<dbReference type="InterPro" id="IPR035093">
    <property type="entry name" value="RelE/ParE_toxin_dom_sf"/>
</dbReference>
<dbReference type="AlphaFoldDB" id="A0A6M1LG34"/>
<dbReference type="InterPro" id="IPR007712">
    <property type="entry name" value="RelE/ParE_toxin"/>
</dbReference>
<comment type="caution">
    <text evidence="2">The sequence shown here is derived from an EMBL/GenBank/DDBJ whole genome shotgun (WGS) entry which is preliminary data.</text>
</comment>
<protein>
    <submittedName>
        <fullName evidence="2">Type II toxin-antitoxin system RelE/ParE family toxin</fullName>
    </submittedName>
</protein>
<proteinExistence type="predicted"/>
<dbReference type="Proteomes" id="UP000475385">
    <property type="component" value="Unassembled WGS sequence"/>
</dbReference>
<accession>A0A6M1LG34</accession>
<keyword evidence="3" id="KW-1185">Reference proteome</keyword>
<dbReference type="RefSeq" id="WP_164693058.1">
    <property type="nucleotide sequence ID" value="NZ_JAAIKB010000001.1"/>
</dbReference>